<dbReference type="InterPro" id="IPR007645">
    <property type="entry name" value="RNA_pol_Rpb2_3"/>
</dbReference>
<comment type="subunit">
    <text evidence="8">The RNAP catalytic core consists of 2 alpha, 1 beta, 1 beta' and 1 omega subunit. When a sigma factor is associated with the core the holoenzyme is formed, which can initiate transcription.</text>
</comment>
<dbReference type="NCBIfam" id="NF001616">
    <property type="entry name" value="PRK00405.1"/>
    <property type="match status" value="1"/>
</dbReference>
<dbReference type="InterPro" id="IPR019462">
    <property type="entry name" value="DNA-dir_RNA_pol_bsu_external_1"/>
</dbReference>
<dbReference type="OrthoDB" id="9803954at2"/>
<feature type="domain" description="DNA-directed RNA polymerase beta subunit external 1" evidence="15">
    <location>
        <begin position="449"/>
        <end position="515"/>
    </location>
</feature>
<evidence type="ECO:0000256" key="2">
    <source>
        <dbReference type="ARBA" id="ARBA00022679"/>
    </source>
</evidence>
<dbReference type="Gene3D" id="2.40.270.10">
    <property type="entry name" value="DNA-directed RNA polymerase, subunit 2, domain 6"/>
    <property type="match status" value="1"/>
</dbReference>
<accession>A0A2A2TR35</accession>
<evidence type="ECO:0000259" key="13">
    <source>
        <dbReference type="Pfam" id="PF04563"/>
    </source>
</evidence>
<evidence type="ECO:0000259" key="10">
    <source>
        <dbReference type="Pfam" id="PF00562"/>
    </source>
</evidence>
<dbReference type="Gene3D" id="2.40.50.150">
    <property type="match status" value="1"/>
</dbReference>
<dbReference type="InterPro" id="IPR007642">
    <property type="entry name" value="RNA_pol_Rpb2_2"/>
</dbReference>
<feature type="region of interest" description="Disordered" evidence="9">
    <location>
        <begin position="1084"/>
        <end position="1111"/>
    </location>
</feature>
<comment type="similarity">
    <text evidence="6 7">Belongs to the RNA polymerase beta chain family.</text>
</comment>
<dbReference type="Pfam" id="PF00562">
    <property type="entry name" value="RNA_pol_Rpb2_6"/>
    <property type="match status" value="1"/>
</dbReference>
<keyword evidence="1 6" id="KW-0240">DNA-directed RNA polymerase</keyword>
<dbReference type="FunFam" id="3.90.1800.10:FF:000001">
    <property type="entry name" value="DNA-directed RNA polymerase subunit beta"/>
    <property type="match status" value="1"/>
</dbReference>
<comment type="subunit">
    <text evidence="6">In cyanobacteria the RNAP catalytic core is composed of 2 alpha, 1 beta, 1 beta', 1 gamma and 1 omega subunit. When a sigma factor is associated with the core the holoenzyme is formed, which can initiate transcription.</text>
</comment>
<dbReference type="GO" id="GO:0003899">
    <property type="term" value="F:DNA-directed RNA polymerase activity"/>
    <property type="evidence" value="ECO:0007669"/>
    <property type="project" value="UniProtKB-UniRule"/>
</dbReference>
<sequence>MTNESIMEPAFLLPDLIAIQRSSFRWFLEEGLVEELNSFSPITDYTGKLELHFLGNNYKMKEPKYNVDEAKRRDSTYAVQMYVPTRLINKETGEIKEQDVFIGDLPLMTDRGTFIINGAERVIVNQIVRSPGVYYKSEIDKNGRRTYSASLIPNRGAWLKFETDRNDLVWVRIDKTRKLSAQVLLKSLGLSDNEIFDALRHPEYFQKTIEKEGQFSEEEALLELYRKLRPGEPPTVLGGQQLLDSRFFDAKRYDLGRVGRYKLNKKLRLQVPDTVRVLTPNDILAAVDYLINLEFDIGNTDDIDHLGNRRVRSVGELLQNQVRVGLNRLERIIRERMTVSDAEVLTPASLVNPKPLVAAIKEFFGSSQLSQFMDQTNPLAELTHKRRLSALGPGGLTRERAGFAVRDIHPSHYGRICPIETPEGPNAGLIGSLATHARVNQYGFLETPYRQVENAKVRLDLPVIYMTADEEDDLRVAAGDAMTDENGYLKGIVPIRYRREFSTTTPEQVDCVAVSPVQIVSVATSMIPFLEHDDANRALMGSNMQRQAVPLLRPERPLVGTGLEAQAARDSGMVIVSRTDGDVTYVDATEIRVRPRPKVMEGEAPRFNPPELRELKYYLSKYQRSNQDTCLNQKPLVRMGEKVVAGQVLADGSSTEGGELALGQNIIVAYMPWEGYNYEDAILISERLVQEDIYTSIHIEKYEIEARQTKLGPEEITREIPNVGEDALRQLDEQGIIRIGAWVDAGDILVGKVTPKGESDQPPEEKLLRAIFGEKARDVRDNSLRVPNGEKGRVVDVRLFTREQGDELPPGANMVVRVYVAQKRKIQVGDKMAGRHGNKGIISKILPAEDMPYLPDGGTVDIVLNPLGVPSRMNVGQVFECMLGWAGHHLGVRFKITPFDEMYGEESSRAIVHGKLQEARDETGRDWLYNPDNAGKIMVYDGRTGEPFDRAITVGVAYMLKLVHLVDDKIHARSTGPYSLVTQQPLGGKAQQGGQRFGEMEVWALEAFGAAYTLQELLTVKSDDMQGRNEALNAIVKGKAIPRPGTPESFKVLMRELQSLGLDIAVHKVETQNDGSSLDVEVDLMADQSARRTPPRPTYESLSRDSVEEDE</sequence>
<dbReference type="InterPro" id="IPR007120">
    <property type="entry name" value="DNA-dir_RNAP_su2_dom"/>
</dbReference>
<organism evidence="16 17">
    <name type="scientific">Brunnivagina elsteri CCALA 953</name>
    <dbReference type="NCBI Taxonomy" id="987040"/>
    <lineage>
        <taxon>Bacteria</taxon>
        <taxon>Bacillati</taxon>
        <taxon>Cyanobacteriota</taxon>
        <taxon>Cyanophyceae</taxon>
        <taxon>Nostocales</taxon>
        <taxon>Calotrichaceae</taxon>
        <taxon>Brunnivagina</taxon>
    </lineage>
</organism>
<dbReference type="EC" id="2.7.7.6" evidence="6 8"/>
<dbReference type="InterPro" id="IPR042107">
    <property type="entry name" value="DNA-dir_RNA_pol_bsu_ext_1_sf"/>
</dbReference>
<keyword evidence="3 6" id="KW-0548">Nucleotidyltransferase</keyword>
<dbReference type="Gene3D" id="2.30.150.10">
    <property type="entry name" value="DNA-directed RNA polymerase, beta subunit, external 1 domain"/>
    <property type="match status" value="1"/>
</dbReference>
<name>A0A2A2TR35_9CYAN</name>
<gene>
    <name evidence="6 16" type="primary">rpoB</name>
    <name evidence="16" type="ORF">CK510_00750</name>
</gene>
<keyword evidence="2 6" id="KW-0808">Transferase</keyword>
<dbReference type="NCBIfam" id="TIGR02013">
    <property type="entry name" value="rpoB"/>
    <property type="match status" value="1"/>
</dbReference>
<keyword evidence="4 6" id="KW-0804">Transcription</keyword>
<dbReference type="Pfam" id="PF10385">
    <property type="entry name" value="RNA_pol_Rpb2_45"/>
    <property type="match status" value="1"/>
</dbReference>
<dbReference type="Gene3D" id="2.40.50.100">
    <property type="match status" value="1"/>
</dbReference>
<dbReference type="Proteomes" id="UP000218238">
    <property type="component" value="Unassembled WGS sequence"/>
</dbReference>
<evidence type="ECO:0000259" key="11">
    <source>
        <dbReference type="Pfam" id="PF04560"/>
    </source>
</evidence>
<evidence type="ECO:0000256" key="9">
    <source>
        <dbReference type="SAM" id="MobiDB-lite"/>
    </source>
</evidence>
<dbReference type="PROSITE" id="PS01166">
    <property type="entry name" value="RNA_POL_BETA"/>
    <property type="match status" value="1"/>
</dbReference>
<feature type="domain" description="RNA polymerase Rpb2" evidence="11">
    <location>
        <begin position="993"/>
        <end position="1067"/>
    </location>
</feature>
<keyword evidence="17" id="KW-1185">Reference proteome</keyword>
<dbReference type="HAMAP" id="MF_01321">
    <property type="entry name" value="RNApol_bact_RpoB"/>
    <property type="match status" value="1"/>
</dbReference>
<evidence type="ECO:0000256" key="5">
    <source>
        <dbReference type="ARBA" id="ARBA00048552"/>
    </source>
</evidence>
<feature type="domain" description="RNA polymerase Rpb2" evidence="12">
    <location>
        <begin position="129"/>
        <end position="312"/>
    </location>
</feature>
<evidence type="ECO:0000259" key="14">
    <source>
        <dbReference type="Pfam" id="PF04565"/>
    </source>
</evidence>
<dbReference type="InterPro" id="IPR010243">
    <property type="entry name" value="RNA_pol_bsu_bac"/>
</dbReference>
<feature type="compositionally biased region" description="Basic and acidic residues" evidence="9">
    <location>
        <begin position="1102"/>
        <end position="1111"/>
    </location>
</feature>
<dbReference type="Pfam" id="PF04563">
    <property type="entry name" value="RNA_pol_Rpb2_1"/>
    <property type="match status" value="1"/>
</dbReference>
<evidence type="ECO:0000256" key="7">
    <source>
        <dbReference type="RuleBase" id="RU000434"/>
    </source>
</evidence>
<dbReference type="Gene3D" id="3.90.1100.10">
    <property type="match status" value="1"/>
</dbReference>
<evidence type="ECO:0000256" key="6">
    <source>
        <dbReference type="HAMAP-Rule" id="MF_01321"/>
    </source>
</evidence>
<dbReference type="Gene3D" id="3.90.1110.10">
    <property type="entry name" value="RNA polymerase Rpb2, domain 2"/>
    <property type="match status" value="1"/>
</dbReference>
<dbReference type="Pfam" id="PF04561">
    <property type="entry name" value="RNA_pol_Rpb2_2"/>
    <property type="match status" value="1"/>
</dbReference>
<dbReference type="Pfam" id="PF04565">
    <property type="entry name" value="RNA_pol_Rpb2_3"/>
    <property type="match status" value="1"/>
</dbReference>
<evidence type="ECO:0000256" key="4">
    <source>
        <dbReference type="ARBA" id="ARBA00023163"/>
    </source>
</evidence>
<feature type="domain" description="RNA polymerase beta subunit protrusion" evidence="13">
    <location>
        <begin position="37"/>
        <end position="355"/>
    </location>
</feature>
<dbReference type="InterPro" id="IPR014724">
    <property type="entry name" value="RNA_pol_RPB2_OB-fold"/>
</dbReference>
<dbReference type="EMBL" id="NTFS01000004">
    <property type="protein sequence ID" value="PAX60618.1"/>
    <property type="molecule type" value="Genomic_DNA"/>
</dbReference>
<protein>
    <recommendedName>
        <fullName evidence="6 8">DNA-directed RNA polymerase subunit beta</fullName>
        <shortName evidence="6">RNAP subunit beta</shortName>
        <ecNumber evidence="6 8">2.7.7.6</ecNumber>
    </recommendedName>
    <alternativeName>
        <fullName evidence="6">RNA polymerase subunit beta</fullName>
    </alternativeName>
    <alternativeName>
        <fullName evidence="6">Transcriptase subunit beta</fullName>
    </alternativeName>
</protein>
<feature type="domain" description="RNA polymerase Rpb2" evidence="14">
    <location>
        <begin position="371"/>
        <end position="439"/>
    </location>
</feature>
<dbReference type="Gene3D" id="3.90.1800.10">
    <property type="entry name" value="RNA polymerase alpha subunit dimerisation domain"/>
    <property type="match status" value="1"/>
</dbReference>
<feature type="domain" description="DNA-directed RNA polymerase subunit 2 hybrid-binding" evidence="10">
    <location>
        <begin position="616"/>
        <end position="991"/>
    </location>
</feature>
<dbReference type="GO" id="GO:0000428">
    <property type="term" value="C:DNA-directed RNA polymerase complex"/>
    <property type="evidence" value="ECO:0007669"/>
    <property type="project" value="UniProtKB-KW"/>
</dbReference>
<dbReference type="RefSeq" id="WP_095719856.1">
    <property type="nucleotide sequence ID" value="NZ_NTFS01000004.1"/>
</dbReference>
<dbReference type="InterPro" id="IPR007644">
    <property type="entry name" value="RNA_pol_bsu_protrusion"/>
</dbReference>
<dbReference type="AlphaFoldDB" id="A0A2A2TR35"/>
<proteinExistence type="inferred from homology"/>
<evidence type="ECO:0000259" key="15">
    <source>
        <dbReference type="Pfam" id="PF10385"/>
    </source>
</evidence>
<comment type="function">
    <text evidence="6 8">DNA-dependent RNA polymerase catalyzes the transcription of DNA into RNA using the four ribonucleoside triphosphates as substrates.</text>
</comment>
<dbReference type="InterPro" id="IPR007121">
    <property type="entry name" value="RNA_pol_bsu_CS"/>
</dbReference>
<dbReference type="Pfam" id="PF04560">
    <property type="entry name" value="RNA_pol_Rpb2_7"/>
    <property type="match status" value="1"/>
</dbReference>
<dbReference type="InterPro" id="IPR037034">
    <property type="entry name" value="RNA_pol_Rpb2_2_sf"/>
</dbReference>
<comment type="catalytic activity">
    <reaction evidence="5 6 8">
        <text>RNA(n) + a ribonucleoside 5'-triphosphate = RNA(n+1) + diphosphate</text>
        <dbReference type="Rhea" id="RHEA:21248"/>
        <dbReference type="Rhea" id="RHEA-COMP:14527"/>
        <dbReference type="Rhea" id="RHEA-COMP:17342"/>
        <dbReference type="ChEBI" id="CHEBI:33019"/>
        <dbReference type="ChEBI" id="CHEBI:61557"/>
        <dbReference type="ChEBI" id="CHEBI:140395"/>
        <dbReference type="EC" id="2.7.7.6"/>
    </reaction>
</comment>
<dbReference type="InterPro" id="IPR007641">
    <property type="entry name" value="RNA_pol_Rpb2_7"/>
</dbReference>
<evidence type="ECO:0000256" key="8">
    <source>
        <dbReference type="RuleBase" id="RU363031"/>
    </source>
</evidence>
<evidence type="ECO:0000259" key="12">
    <source>
        <dbReference type="Pfam" id="PF04561"/>
    </source>
</evidence>
<dbReference type="SUPFAM" id="SSF64484">
    <property type="entry name" value="beta and beta-prime subunits of DNA dependent RNA-polymerase"/>
    <property type="match status" value="1"/>
</dbReference>
<dbReference type="InterPro" id="IPR015712">
    <property type="entry name" value="DNA-dir_RNA_pol_su2"/>
</dbReference>
<dbReference type="GO" id="GO:0003677">
    <property type="term" value="F:DNA binding"/>
    <property type="evidence" value="ECO:0007669"/>
    <property type="project" value="UniProtKB-UniRule"/>
</dbReference>
<comment type="caution">
    <text evidence="16">The sequence shown here is derived from an EMBL/GenBank/DDBJ whole genome shotgun (WGS) entry which is preliminary data.</text>
</comment>
<evidence type="ECO:0000256" key="3">
    <source>
        <dbReference type="ARBA" id="ARBA00022695"/>
    </source>
</evidence>
<reference evidence="16 17" key="1">
    <citation type="submission" date="2017-08" db="EMBL/GenBank/DDBJ databases">
        <title>Draft genome sequence of filamentous cyanobacterium Calothrix elsteri CCALA 953.</title>
        <authorList>
            <person name="Gagunashvili A.N."/>
            <person name="Elster J."/>
            <person name="Andresson O.S."/>
        </authorList>
    </citation>
    <scope>NUCLEOTIDE SEQUENCE [LARGE SCALE GENOMIC DNA]</scope>
    <source>
        <strain evidence="16 17">CCALA 953</strain>
    </source>
</reference>
<dbReference type="PANTHER" id="PTHR20856">
    <property type="entry name" value="DNA-DIRECTED RNA POLYMERASE I SUBUNIT 2"/>
    <property type="match status" value="1"/>
</dbReference>
<evidence type="ECO:0000256" key="1">
    <source>
        <dbReference type="ARBA" id="ARBA00022478"/>
    </source>
</evidence>
<dbReference type="GO" id="GO:0006351">
    <property type="term" value="P:DNA-templated transcription"/>
    <property type="evidence" value="ECO:0007669"/>
    <property type="project" value="UniProtKB-UniRule"/>
</dbReference>
<evidence type="ECO:0000313" key="17">
    <source>
        <dbReference type="Proteomes" id="UP000218238"/>
    </source>
</evidence>
<dbReference type="CDD" id="cd00653">
    <property type="entry name" value="RNA_pol_B_RPB2"/>
    <property type="match status" value="1"/>
</dbReference>
<dbReference type="InterPro" id="IPR037033">
    <property type="entry name" value="DNA-dir_RNAP_su2_hyb_sf"/>
</dbReference>
<evidence type="ECO:0000313" key="16">
    <source>
        <dbReference type="EMBL" id="PAX60618.1"/>
    </source>
</evidence>
<dbReference type="GO" id="GO:0032549">
    <property type="term" value="F:ribonucleoside binding"/>
    <property type="evidence" value="ECO:0007669"/>
    <property type="project" value="InterPro"/>
</dbReference>